<comment type="similarity">
    <text evidence="1">Belongs to the CpsD/CapB family.</text>
</comment>
<evidence type="ECO:0000256" key="7">
    <source>
        <dbReference type="ARBA" id="ARBA00023137"/>
    </source>
</evidence>
<keyword evidence="3 12" id="KW-0808">Transferase</keyword>
<evidence type="ECO:0000256" key="5">
    <source>
        <dbReference type="ARBA" id="ARBA00022777"/>
    </source>
</evidence>
<evidence type="ECO:0000259" key="11">
    <source>
        <dbReference type="Pfam" id="PF13807"/>
    </source>
</evidence>
<dbReference type="RefSeq" id="WP_249996858.1">
    <property type="nucleotide sequence ID" value="NZ_CP116221.1"/>
</dbReference>
<keyword evidence="13" id="KW-1185">Reference proteome</keyword>
<protein>
    <recommendedName>
        <fullName evidence="2">non-specific protein-tyrosine kinase</fullName>
        <ecNumber evidence="2">2.7.10.2</ecNumber>
    </recommendedName>
</protein>
<dbReference type="NCBIfam" id="TIGR01007">
    <property type="entry name" value="eps_fam"/>
    <property type="match status" value="1"/>
</dbReference>
<organism evidence="12 13">
    <name type="scientific">Psychroserpens ponticola</name>
    <dbReference type="NCBI Taxonomy" id="2932268"/>
    <lineage>
        <taxon>Bacteria</taxon>
        <taxon>Pseudomonadati</taxon>
        <taxon>Bacteroidota</taxon>
        <taxon>Flavobacteriia</taxon>
        <taxon>Flavobacteriales</taxon>
        <taxon>Flavobacteriaceae</taxon>
        <taxon>Psychroserpens</taxon>
    </lineage>
</organism>
<feature type="domain" description="AAA" evidence="10">
    <location>
        <begin position="586"/>
        <end position="715"/>
    </location>
</feature>
<dbReference type="InterPro" id="IPR005702">
    <property type="entry name" value="Wzc-like_C"/>
</dbReference>
<evidence type="ECO:0000259" key="10">
    <source>
        <dbReference type="Pfam" id="PF13614"/>
    </source>
</evidence>
<name>A0ABY7RVH4_9FLAO</name>
<evidence type="ECO:0000256" key="3">
    <source>
        <dbReference type="ARBA" id="ARBA00022679"/>
    </source>
</evidence>
<dbReference type="EC" id="2.7.10.2" evidence="2"/>
<dbReference type="GO" id="GO:0004715">
    <property type="term" value="F:non-membrane spanning protein tyrosine kinase activity"/>
    <property type="evidence" value="ECO:0007669"/>
    <property type="project" value="UniProtKB-EC"/>
</dbReference>
<dbReference type="Gene3D" id="3.40.50.300">
    <property type="entry name" value="P-loop containing nucleotide triphosphate hydrolases"/>
    <property type="match status" value="1"/>
</dbReference>
<keyword evidence="4" id="KW-0547">Nucleotide-binding</keyword>
<dbReference type="SUPFAM" id="SSF52540">
    <property type="entry name" value="P-loop containing nucleoside triphosphate hydrolases"/>
    <property type="match status" value="1"/>
</dbReference>
<feature type="transmembrane region" description="Helical" evidence="9">
    <location>
        <begin position="495"/>
        <end position="518"/>
    </location>
</feature>
<sequence>MDIQPNNNAAFTILEDDNANLKQEFNKYLRQWPWFVFALIIALASAYLYVRYAPRIYETSAKIKILDESEGLELPTSAFIFKRKNINLENEMEIIRSYQLLEKVAKRLKLNTVFFEEGTIQTAQIAELPFEYQQLVEPESIEKVSSYAIEIEKETIKITDLKTNQVYNRSHVTEVETDSLLPFSVAVNNQLSYDESAGKRYTVYLGPLKKATLALRAQLSVESVGDVSDLLKLTIRGESRLRSERILNTLLQVFNNDGIKDRQLVSQRTLDFIDDRFIYLAEELDSIEVDRKEFKQRNNLIDLSTDAELGLQLRSRSDDKVFEIESQIALVEVLKNSIVTDEEGKLIPEDVGLQNRNVNSLIGEYNQAVLDKDKLISSGGGGINNPTVQLTKARIKDLTSNITKSLESYYKQLELSQSQLRSRNRELSGTVAQIPKKEKLLRAIERQQTIKESLYLLLLQKREEAAINLAITEPSIKVVDFALSSSAPKTPKPNVIYAASILGGFLVPFGVLFIIFMFDTKIHEKDDIVKLNNKIPIIAEIPDINKKEKTLFEDPNDRSVLAESFRILSSNVNYLIPLTDSDDGKVIYCTSTIKGEGKTFISINLSLALSSMNKKVLLIGADLRNPQIHTHTKFDKNTVGLSDYLNDKSIDWQSNLVKGFDNHPNHDILLSGNIPPNPTSLLTNWRYEDLINQAKKIYDYVIVDTAPTILVTDTMLISKFADVTVYIARANFTDKKILTFSDDLFKTGKLNNMAFVINGVGASKSYGYGYNYGYGYGYGSKEQT</sequence>
<evidence type="ECO:0000256" key="6">
    <source>
        <dbReference type="ARBA" id="ARBA00022840"/>
    </source>
</evidence>
<accession>A0ABY7RVH4</accession>
<evidence type="ECO:0000313" key="13">
    <source>
        <dbReference type="Proteomes" id="UP001202717"/>
    </source>
</evidence>
<dbReference type="Pfam" id="PF13614">
    <property type="entry name" value="AAA_31"/>
    <property type="match status" value="1"/>
</dbReference>
<evidence type="ECO:0000256" key="8">
    <source>
        <dbReference type="ARBA" id="ARBA00051245"/>
    </source>
</evidence>
<dbReference type="InterPro" id="IPR050445">
    <property type="entry name" value="Bact_polysacc_biosynth/exp"/>
</dbReference>
<evidence type="ECO:0000256" key="9">
    <source>
        <dbReference type="SAM" id="Phobius"/>
    </source>
</evidence>
<dbReference type="InterPro" id="IPR025669">
    <property type="entry name" value="AAA_dom"/>
</dbReference>
<dbReference type="PANTHER" id="PTHR32309">
    <property type="entry name" value="TYROSINE-PROTEIN KINASE"/>
    <property type="match status" value="1"/>
</dbReference>
<dbReference type="PANTHER" id="PTHR32309:SF13">
    <property type="entry name" value="FERRIC ENTEROBACTIN TRANSPORT PROTEIN FEPE"/>
    <property type="match status" value="1"/>
</dbReference>
<dbReference type="InterPro" id="IPR027417">
    <property type="entry name" value="P-loop_NTPase"/>
</dbReference>
<keyword evidence="6" id="KW-0067">ATP-binding</keyword>
<keyword evidence="9" id="KW-0472">Membrane</keyword>
<keyword evidence="7" id="KW-0829">Tyrosine-protein kinase</keyword>
<reference evidence="12 13" key="1">
    <citation type="submission" date="2023-01" db="EMBL/GenBank/DDBJ databases">
        <title>Psychroserpens ponticola sp. nov., isolated from seawater.</title>
        <authorList>
            <person name="Kristyanto S."/>
            <person name="Jung J."/>
            <person name="Kim J.M."/>
            <person name="Jeon C.O."/>
        </authorList>
    </citation>
    <scope>NUCLEOTIDE SEQUENCE [LARGE SCALE GENOMIC DNA]</scope>
    <source>
        <strain evidence="12 13">MSW6</strain>
    </source>
</reference>
<keyword evidence="9" id="KW-1133">Transmembrane helix</keyword>
<evidence type="ECO:0000313" key="12">
    <source>
        <dbReference type="EMBL" id="WCO01120.1"/>
    </source>
</evidence>
<feature type="domain" description="Tyrosine-protein kinase G-rich" evidence="11">
    <location>
        <begin position="443"/>
        <end position="514"/>
    </location>
</feature>
<evidence type="ECO:0000256" key="2">
    <source>
        <dbReference type="ARBA" id="ARBA00011903"/>
    </source>
</evidence>
<dbReference type="InterPro" id="IPR032807">
    <property type="entry name" value="GNVR"/>
</dbReference>
<proteinExistence type="inferred from homology"/>
<keyword evidence="5" id="KW-0418">Kinase</keyword>
<keyword evidence="9" id="KW-0812">Transmembrane</keyword>
<feature type="transmembrane region" description="Helical" evidence="9">
    <location>
        <begin position="32"/>
        <end position="50"/>
    </location>
</feature>
<comment type="catalytic activity">
    <reaction evidence="8">
        <text>L-tyrosyl-[protein] + ATP = O-phospho-L-tyrosyl-[protein] + ADP + H(+)</text>
        <dbReference type="Rhea" id="RHEA:10596"/>
        <dbReference type="Rhea" id="RHEA-COMP:10136"/>
        <dbReference type="Rhea" id="RHEA-COMP:20101"/>
        <dbReference type="ChEBI" id="CHEBI:15378"/>
        <dbReference type="ChEBI" id="CHEBI:30616"/>
        <dbReference type="ChEBI" id="CHEBI:46858"/>
        <dbReference type="ChEBI" id="CHEBI:61978"/>
        <dbReference type="ChEBI" id="CHEBI:456216"/>
        <dbReference type="EC" id="2.7.10.2"/>
    </reaction>
</comment>
<gene>
    <name evidence="12" type="ORF">MUN68_013735</name>
</gene>
<evidence type="ECO:0000256" key="4">
    <source>
        <dbReference type="ARBA" id="ARBA00022741"/>
    </source>
</evidence>
<dbReference type="Proteomes" id="UP001202717">
    <property type="component" value="Chromosome"/>
</dbReference>
<dbReference type="EMBL" id="CP116221">
    <property type="protein sequence ID" value="WCO01120.1"/>
    <property type="molecule type" value="Genomic_DNA"/>
</dbReference>
<dbReference type="Pfam" id="PF13807">
    <property type="entry name" value="GNVR"/>
    <property type="match status" value="1"/>
</dbReference>
<dbReference type="CDD" id="cd05387">
    <property type="entry name" value="BY-kinase"/>
    <property type="match status" value="1"/>
</dbReference>
<evidence type="ECO:0000256" key="1">
    <source>
        <dbReference type="ARBA" id="ARBA00007316"/>
    </source>
</evidence>